<feature type="non-terminal residue" evidence="2">
    <location>
        <position position="1"/>
    </location>
</feature>
<name>A0A9N9JR60_9GLOM</name>
<evidence type="ECO:0000313" key="3">
    <source>
        <dbReference type="Proteomes" id="UP000789396"/>
    </source>
</evidence>
<keyword evidence="3" id="KW-1185">Reference proteome</keyword>
<comment type="caution">
    <text evidence="2">The sequence shown here is derived from an EMBL/GenBank/DDBJ whole genome shotgun (WGS) entry which is preliminary data.</text>
</comment>
<dbReference type="OrthoDB" id="6600758at2759"/>
<gene>
    <name evidence="2" type="ORF">RFULGI_LOCUS16865</name>
</gene>
<dbReference type="Proteomes" id="UP000789396">
    <property type="component" value="Unassembled WGS sequence"/>
</dbReference>
<protein>
    <submittedName>
        <fullName evidence="2">1014_t:CDS:1</fullName>
    </submittedName>
</protein>
<dbReference type="EMBL" id="CAJVPZ010062622">
    <property type="protein sequence ID" value="CAG8792348.1"/>
    <property type="molecule type" value="Genomic_DNA"/>
</dbReference>
<dbReference type="SUPFAM" id="SSF54495">
    <property type="entry name" value="UBC-like"/>
    <property type="match status" value="1"/>
</dbReference>
<reference evidence="2" key="1">
    <citation type="submission" date="2021-06" db="EMBL/GenBank/DDBJ databases">
        <authorList>
            <person name="Kallberg Y."/>
            <person name="Tangrot J."/>
            <person name="Rosling A."/>
        </authorList>
    </citation>
    <scope>NUCLEOTIDE SEQUENCE</scope>
    <source>
        <strain evidence="2">IN212</strain>
    </source>
</reference>
<feature type="non-terminal residue" evidence="2">
    <location>
        <position position="67"/>
    </location>
</feature>
<dbReference type="PROSITE" id="PS50127">
    <property type="entry name" value="UBC_2"/>
    <property type="match status" value="1"/>
</dbReference>
<evidence type="ECO:0000259" key="1">
    <source>
        <dbReference type="PROSITE" id="PS50127"/>
    </source>
</evidence>
<dbReference type="AlphaFoldDB" id="A0A9N9JR60"/>
<sequence length="67" mass="7686">ISANYSIVSIRAKTTSYKMSGICKARLTEERRQWRKDHPYGFYARPVKTENGLDLLNWQVGIPGKKG</sequence>
<dbReference type="InterPro" id="IPR016135">
    <property type="entry name" value="UBQ-conjugating_enzyme/RWD"/>
</dbReference>
<feature type="domain" description="UBC core" evidence="1">
    <location>
        <begin position="22"/>
        <end position="67"/>
    </location>
</feature>
<accession>A0A9N9JR60</accession>
<dbReference type="InterPro" id="IPR000608">
    <property type="entry name" value="UBC"/>
</dbReference>
<proteinExistence type="predicted"/>
<organism evidence="2 3">
    <name type="scientific">Racocetra fulgida</name>
    <dbReference type="NCBI Taxonomy" id="60492"/>
    <lineage>
        <taxon>Eukaryota</taxon>
        <taxon>Fungi</taxon>
        <taxon>Fungi incertae sedis</taxon>
        <taxon>Mucoromycota</taxon>
        <taxon>Glomeromycotina</taxon>
        <taxon>Glomeromycetes</taxon>
        <taxon>Diversisporales</taxon>
        <taxon>Gigasporaceae</taxon>
        <taxon>Racocetra</taxon>
    </lineage>
</organism>
<dbReference type="Gene3D" id="3.10.110.10">
    <property type="entry name" value="Ubiquitin Conjugating Enzyme"/>
    <property type="match status" value="1"/>
</dbReference>
<evidence type="ECO:0000313" key="2">
    <source>
        <dbReference type="EMBL" id="CAG8792348.1"/>
    </source>
</evidence>